<reference evidence="3" key="1">
    <citation type="journal article" date="2019" name="Int. J. Syst. Evol. Microbiol.">
        <title>The Global Catalogue of Microorganisms (GCM) 10K type strain sequencing project: providing services to taxonomists for standard genome sequencing and annotation.</title>
        <authorList>
            <consortium name="The Broad Institute Genomics Platform"/>
            <consortium name="The Broad Institute Genome Sequencing Center for Infectious Disease"/>
            <person name="Wu L."/>
            <person name="Ma J."/>
        </authorList>
    </citation>
    <scope>NUCLEOTIDE SEQUENCE [LARGE SCALE GENOMIC DNA]</scope>
    <source>
        <strain evidence="3">CCUG 63418</strain>
    </source>
</reference>
<dbReference type="PANTHER" id="PTHR33840">
    <property type="match status" value="1"/>
</dbReference>
<dbReference type="PANTHER" id="PTHR33840:SF1">
    <property type="entry name" value="TLE1 PHOSPHOLIPASE DOMAIN-CONTAINING PROTEIN"/>
    <property type="match status" value="1"/>
</dbReference>
<feature type="domain" description="T6SS Phospholipase effector Tle1-like catalytic" evidence="1">
    <location>
        <begin position="4"/>
        <end position="270"/>
    </location>
</feature>
<dbReference type="Pfam" id="PF09994">
    <property type="entry name" value="T6SS_Tle1-like_cat"/>
    <property type="match status" value="1"/>
</dbReference>
<dbReference type="EMBL" id="JBHTHU010000021">
    <property type="protein sequence ID" value="MFD0751843.1"/>
    <property type="molecule type" value="Genomic_DNA"/>
</dbReference>
<protein>
    <submittedName>
        <fullName evidence="2">DUF2235 domain-containing protein</fullName>
    </submittedName>
</protein>
<evidence type="ECO:0000313" key="3">
    <source>
        <dbReference type="Proteomes" id="UP001596958"/>
    </source>
</evidence>
<comment type="caution">
    <text evidence="2">The sequence shown here is derived from an EMBL/GenBank/DDBJ whole genome shotgun (WGS) entry which is preliminary data.</text>
</comment>
<dbReference type="RefSeq" id="WP_377102150.1">
    <property type="nucleotide sequence ID" value="NZ_JBHTHU010000021.1"/>
</dbReference>
<evidence type="ECO:0000313" key="2">
    <source>
        <dbReference type="EMBL" id="MFD0751843.1"/>
    </source>
</evidence>
<proteinExistence type="predicted"/>
<accession>A0ABW2Z167</accession>
<organism evidence="2 3">
    <name type="scientific">Mucilaginibacter calamicampi</name>
    <dbReference type="NCBI Taxonomy" id="1302352"/>
    <lineage>
        <taxon>Bacteria</taxon>
        <taxon>Pseudomonadati</taxon>
        <taxon>Bacteroidota</taxon>
        <taxon>Sphingobacteriia</taxon>
        <taxon>Sphingobacteriales</taxon>
        <taxon>Sphingobacteriaceae</taxon>
        <taxon>Mucilaginibacter</taxon>
    </lineage>
</organism>
<name>A0ABW2Z167_9SPHI</name>
<sequence length="349" mass="39713">MPPKRIITCSDGTWDKPGDKDKDGKPLDSNVCLLYNAIAPVGNDGVLQLKAYETGVGSSYSLRDKLLGGGIGLGIDQKIKNLYSFLVMSYEPGDELYLFGFSRGAYTARSLAGFIRTCGILKPNNLHLVDRAYELYRDRNDYTEPQSDLMTAFRRNYSQEDITRIKFIGVWDTVGALGIPLTAWRVYNFARYRFHDVKLSSTIDYAYHALAIDERRKPFDATLWEASTNTTATVRTKDMEQRWFAGVHCDVGGGYEERGLSNGPLHWLVRKAVACGLVFDESKLSGLDLNPLGVKHNSFIFLYWFTGKLWRKIEDAKYPNQVIDESVFERLEKDKTYRPANLKKYFPRG</sequence>
<keyword evidence="3" id="KW-1185">Reference proteome</keyword>
<gene>
    <name evidence="2" type="ORF">ACFQZS_16945</name>
</gene>
<dbReference type="Proteomes" id="UP001596958">
    <property type="component" value="Unassembled WGS sequence"/>
</dbReference>
<dbReference type="InterPro" id="IPR018712">
    <property type="entry name" value="Tle1-like_cat"/>
</dbReference>
<evidence type="ECO:0000259" key="1">
    <source>
        <dbReference type="Pfam" id="PF09994"/>
    </source>
</evidence>